<dbReference type="HOGENOM" id="CLU_1901193_0_0_1"/>
<evidence type="ECO:0000313" key="1">
    <source>
        <dbReference type="EMBL" id="KDR68354.1"/>
    </source>
</evidence>
<protein>
    <submittedName>
        <fullName evidence="1">Uncharacterized protein</fullName>
    </submittedName>
</protein>
<dbReference type="EMBL" id="KL142408">
    <property type="protein sequence ID" value="KDR68354.1"/>
    <property type="molecule type" value="Genomic_DNA"/>
</dbReference>
<dbReference type="AlphaFoldDB" id="A0A067SKV8"/>
<feature type="non-terminal residue" evidence="1">
    <location>
        <position position="134"/>
    </location>
</feature>
<sequence length="134" mass="15127">MPPSLAEFKNYHDGVRKESPRFSCLYPNATIVDLWNTTTALYTAAFDDTDQDVISNSPHAMFCERVFSGVAWFLWTVWTGSLLGSRKSTTCKFLNCLGKDKALRLLHENDIVFGDSWEPNVLHDASERRTCSSG</sequence>
<gene>
    <name evidence="1" type="ORF">GALMADRAFT_256991</name>
</gene>
<keyword evidence="2" id="KW-1185">Reference proteome</keyword>
<accession>A0A067SKV8</accession>
<name>A0A067SKV8_GALM3</name>
<evidence type="ECO:0000313" key="2">
    <source>
        <dbReference type="Proteomes" id="UP000027222"/>
    </source>
</evidence>
<dbReference type="Proteomes" id="UP000027222">
    <property type="component" value="Unassembled WGS sequence"/>
</dbReference>
<organism evidence="1 2">
    <name type="scientific">Galerina marginata (strain CBS 339.88)</name>
    <dbReference type="NCBI Taxonomy" id="685588"/>
    <lineage>
        <taxon>Eukaryota</taxon>
        <taxon>Fungi</taxon>
        <taxon>Dikarya</taxon>
        <taxon>Basidiomycota</taxon>
        <taxon>Agaricomycotina</taxon>
        <taxon>Agaricomycetes</taxon>
        <taxon>Agaricomycetidae</taxon>
        <taxon>Agaricales</taxon>
        <taxon>Agaricineae</taxon>
        <taxon>Strophariaceae</taxon>
        <taxon>Galerina</taxon>
    </lineage>
</organism>
<reference evidence="2" key="1">
    <citation type="journal article" date="2014" name="Proc. Natl. Acad. Sci. U.S.A.">
        <title>Extensive sampling of basidiomycete genomes demonstrates inadequacy of the white-rot/brown-rot paradigm for wood decay fungi.</title>
        <authorList>
            <person name="Riley R."/>
            <person name="Salamov A.A."/>
            <person name="Brown D.W."/>
            <person name="Nagy L.G."/>
            <person name="Floudas D."/>
            <person name="Held B.W."/>
            <person name="Levasseur A."/>
            <person name="Lombard V."/>
            <person name="Morin E."/>
            <person name="Otillar R."/>
            <person name="Lindquist E.A."/>
            <person name="Sun H."/>
            <person name="LaButti K.M."/>
            <person name="Schmutz J."/>
            <person name="Jabbour D."/>
            <person name="Luo H."/>
            <person name="Baker S.E."/>
            <person name="Pisabarro A.G."/>
            <person name="Walton J.D."/>
            <person name="Blanchette R.A."/>
            <person name="Henrissat B."/>
            <person name="Martin F."/>
            <person name="Cullen D."/>
            <person name="Hibbett D.S."/>
            <person name="Grigoriev I.V."/>
        </authorList>
    </citation>
    <scope>NUCLEOTIDE SEQUENCE [LARGE SCALE GENOMIC DNA]</scope>
    <source>
        <strain evidence="2">CBS 339.88</strain>
    </source>
</reference>
<proteinExistence type="predicted"/>